<name>A0A2R6A5Y9_9ARCH</name>
<evidence type="ECO:0000313" key="1">
    <source>
        <dbReference type="EMBL" id="PSN81725.1"/>
    </source>
</evidence>
<sequence>MDEREFYTVYPKDKSKLQEGEVERLIVVAQNNLAEVDDSHAPTLKLVFPDNFQARDFREKLKNYYPNWVMRKLKKGEEKEAN</sequence>
<reference evidence="1 2" key="1">
    <citation type="submission" date="2017-04" db="EMBL/GenBank/DDBJ databases">
        <title>Novel microbial lineages endemic to geothermal iron-oxide mats fill important gaps in the evolutionary history of Archaea.</title>
        <authorList>
            <person name="Jay Z.J."/>
            <person name="Beam J.P."/>
            <person name="Dlakic M."/>
            <person name="Rusch D.B."/>
            <person name="Kozubal M.A."/>
            <person name="Inskeep W.P."/>
        </authorList>
    </citation>
    <scope>NUCLEOTIDE SEQUENCE [LARGE SCALE GENOMIC DNA]</scope>
    <source>
        <strain evidence="1">OSP_D</strain>
    </source>
</reference>
<gene>
    <name evidence="1" type="ORF">B9Q01_10525</name>
</gene>
<dbReference type="AlphaFoldDB" id="A0A2R6A5Y9"/>
<proteinExistence type="predicted"/>
<evidence type="ECO:0000313" key="2">
    <source>
        <dbReference type="Proteomes" id="UP000240880"/>
    </source>
</evidence>
<comment type="caution">
    <text evidence="1">The sequence shown here is derived from an EMBL/GenBank/DDBJ whole genome shotgun (WGS) entry which is preliminary data.</text>
</comment>
<protein>
    <submittedName>
        <fullName evidence="1">Uncharacterized protein</fullName>
    </submittedName>
</protein>
<accession>A0A2R6A5Y9</accession>
<dbReference type="Proteomes" id="UP000240880">
    <property type="component" value="Unassembled WGS sequence"/>
</dbReference>
<dbReference type="EMBL" id="NEXC01000175">
    <property type="protein sequence ID" value="PSN81725.1"/>
    <property type="molecule type" value="Genomic_DNA"/>
</dbReference>
<organism evidence="1 2">
    <name type="scientific">Candidatus Marsarchaeota G1 archaeon OSP_D</name>
    <dbReference type="NCBI Taxonomy" id="1978155"/>
    <lineage>
        <taxon>Archaea</taxon>
        <taxon>Candidatus Marsarchaeota</taxon>
        <taxon>Candidatus Marsarchaeota group 1</taxon>
    </lineage>
</organism>